<comment type="cofactor">
    <cofactor evidence="6">
        <name>Mg(2+)</name>
        <dbReference type="ChEBI" id="CHEBI:18420"/>
    </cofactor>
</comment>
<dbReference type="GO" id="GO:0019843">
    <property type="term" value="F:rRNA binding"/>
    <property type="evidence" value="ECO:0007669"/>
    <property type="project" value="UniProtKB-UniRule"/>
</dbReference>
<keyword evidence="6" id="KW-0460">Magnesium</keyword>
<evidence type="ECO:0000313" key="9">
    <source>
        <dbReference type="Proteomes" id="UP000824214"/>
    </source>
</evidence>
<keyword evidence="5 6" id="KW-0378">Hydrolase</keyword>
<reference evidence="8" key="2">
    <citation type="submission" date="2021-04" db="EMBL/GenBank/DDBJ databases">
        <authorList>
            <person name="Gilroy R."/>
        </authorList>
    </citation>
    <scope>NUCLEOTIDE SEQUENCE</scope>
    <source>
        <strain evidence="8">ChiBcolR8-3208</strain>
    </source>
</reference>
<dbReference type="PIRSF" id="PIRSF005520">
    <property type="entry name" value="UCP005520"/>
    <property type="match status" value="1"/>
</dbReference>
<dbReference type="InterPro" id="IPR036389">
    <property type="entry name" value="RNase_III_sf"/>
</dbReference>
<feature type="active site" evidence="6">
    <location>
        <position position="24"/>
    </location>
</feature>
<keyword evidence="6" id="KW-0699">rRNA-binding</keyword>
<evidence type="ECO:0000259" key="7">
    <source>
        <dbReference type="Pfam" id="PF00636"/>
    </source>
</evidence>
<protein>
    <recommendedName>
        <fullName evidence="6">Mini-ribonuclease 3</fullName>
        <shortName evidence="6">Mini-3</shortName>
        <shortName evidence="6">Mini-RNase 3</shortName>
        <ecNumber evidence="6">3.1.26.-</ecNumber>
    </recommendedName>
    <alternativeName>
        <fullName evidence="6">Mini-RNase III</fullName>
        <shortName evidence="6">Mini-III</shortName>
    </alternativeName>
</protein>
<dbReference type="AlphaFoldDB" id="A0A9D2LYG3"/>
<comment type="subunit">
    <text evidence="6">Homodimer.</text>
</comment>
<accession>A0A9D2LYG3</accession>
<keyword evidence="2 6" id="KW-0698">rRNA processing</keyword>
<dbReference type="PANTHER" id="PTHR34276:SF1">
    <property type="entry name" value="MINI-RIBONUCLEASE 3"/>
    <property type="match status" value="1"/>
</dbReference>
<dbReference type="HAMAP" id="MF_01468">
    <property type="entry name" value="RNase_Mini_III"/>
    <property type="match status" value="1"/>
</dbReference>
<feature type="domain" description="RNase III" evidence="7">
    <location>
        <begin position="19"/>
        <end position="114"/>
    </location>
</feature>
<evidence type="ECO:0000256" key="2">
    <source>
        <dbReference type="ARBA" id="ARBA00022552"/>
    </source>
</evidence>
<dbReference type="InterPro" id="IPR000999">
    <property type="entry name" value="RNase_III_dom"/>
</dbReference>
<keyword evidence="6" id="KW-0963">Cytoplasm</keyword>
<organism evidence="8 9">
    <name type="scientific">Candidatus Acutalibacter ornithocaccae</name>
    <dbReference type="NCBI Taxonomy" id="2838416"/>
    <lineage>
        <taxon>Bacteria</taxon>
        <taxon>Bacillati</taxon>
        <taxon>Bacillota</taxon>
        <taxon>Clostridia</taxon>
        <taxon>Eubacteriales</taxon>
        <taxon>Acutalibacteraceae</taxon>
        <taxon>Acutalibacter</taxon>
    </lineage>
</organism>
<name>A0A9D2LYG3_9FIRM</name>
<comment type="caution">
    <text evidence="8">The sequence shown here is derived from an EMBL/GenBank/DDBJ whole genome shotgun (WGS) entry which is preliminary data.</text>
</comment>
<gene>
    <name evidence="6" type="primary">mrnC</name>
    <name evidence="8" type="ORF">H9942_08145</name>
</gene>
<comment type="subcellular location">
    <subcellularLocation>
        <location evidence="6">Cytoplasm</location>
    </subcellularLocation>
</comment>
<dbReference type="SUPFAM" id="SSF69065">
    <property type="entry name" value="RNase III domain-like"/>
    <property type="match status" value="1"/>
</dbReference>
<dbReference type="Pfam" id="PF00636">
    <property type="entry name" value="Ribonuclease_3"/>
    <property type="match status" value="1"/>
</dbReference>
<evidence type="ECO:0000256" key="6">
    <source>
        <dbReference type="HAMAP-Rule" id="MF_01468"/>
    </source>
</evidence>
<dbReference type="InterPro" id="IPR008226">
    <property type="entry name" value="Mini3_fam"/>
</dbReference>
<dbReference type="GO" id="GO:0005737">
    <property type="term" value="C:cytoplasm"/>
    <property type="evidence" value="ECO:0007669"/>
    <property type="project" value="UniProtKB-SubCell"/>
</dbReference>
<dbReference type="GO" id="GO:0004525">
    <property type="term" value="F:ribonuclease III activity"/>
    <property type="evidence" value="ECO:0007669"/>
    <property type="project" value="InterPro"/>
</dbReference>
<evidence type="ECO:0000256" key="5">
    <source>
        <dbReference type="ARBA" id="ARBA00022801"/>
    </source>
</evidence>
<dbReference type="GO" id="GO:0006364">
    <property type="term" value="P:rRNA processing"/>
    <property type="evidence" value="ECO:0007669"/>
    <property type="project" value="UniProtKB-UniRule"/>
</dbReference>
<comment type="function">
    <text evidence="6">Involved in correct processing of both the 5' and 3' ends of 23S rRNA precursor. Processes 30S rRNA precursor transcript even in absence of ribonuclease 3 (Rnc); Rnc processes 30S rRNA into smaller rRNA precursors.</text>
</comment>
<keyword evidence="3 6" id="KW-0540">Nuclease</keyword>
<dbReference type="Proteomes" id="UP000824214">
    <property type="component" value="Unassembled WGS sequence"/>
</dbReference>
<dbReference type="EC" id="3.1.26.-" evidence="6"/>
<dbReference type="PANTHER" id="PTHR34276">
    <property type="entry name" value="MINI-RIBONUCLEASE 3"/>
    <property type="match status" value="1"/>
</dbReference>
<dbReference type="Gene3D" id="1.10.1520.10">
    <property type="entry name" value="Ribonuclease III domain"/>
    <property type="match status" value="1"/>
</dbReference>
<comment type="similarity">
    <text evidence="6">Belongs to the MrnC RNase family.</text>
</comment>
<proteinExistence type="inferred from homology"/>
<evidence type="ECO:0000256" key="3">
    <source>
        <dbReference type="ARBA" id="ARBA00022722"/>
    </source>
</evidence>
<evidence type="ECO:0000256" key="4">
    <source>
        <dbReference type="ARBA" id="ARBA00022759"/>
    </source>
</evidence>
<keyword evidence="1 6" id="KW-0690">Ribosome biogenesis</keyword>
<evidence type="ECO:0000256" key="1">
    <source>
        <dbReference type="ARBA" id="ARBA00022517"/>
    </source>
</evidence>
<reference evidence="8" key="1">
    <citation type="journal article" date="2021" name="PeerJ">
        <title>Extensive microbial diversity within the chicken gut microbiome revealed by metagenomics and culture.</title>
        <authorList>
            <person name="Gilroy R."/>
            <person name="Ravi A."/>
            <person name="Getino M."/>
            <person name="Pursley I."/>
            <person name="Horton D.L."/>
            <person name="Alikhan N.F."/>
            <person name="Baker D."/>
            <person name="Gharbi K."/>
            <person name="Hall N."/>
            <person name="Watson M."/>
            <person name="Adriaenssens E.M."/>
            <person name="Foster-Nyarko E."/>
            <person name="Jarju S."/>
            <person name="Secka A."/>
            <person name="Antonio M."/>
            <person name="Oren A."/>
            <person name="Chaudhuri R.R."/>
            <person name="La Ragione R."/>
            <person name="Hildebrand F."/>
            <person name="Pallen M.J."/>
        </authorList>
    </citation>
    <scope>NUCLEOTIDE SEQUENCE</scope>
    <source>
        <strain evidence="8">ChiBcolR8-3208</strain>
    </source>
</reference>
<sequence length="131" mass="14661">MEKLYQGEFSPKGLSPLPLAFVGDGVYELLVREHLLAQGNCPVKKLNSRKVELVRCQFQAQALERLWPRLTGEEQEVALRGRNAHVGHVPKNANVADYHGATALEALFGYLYLGGEVSRLRELFGLVMEEL</sequence>
<dbReference type="EMBL" id="DWXZ01000174">
    <property type="protein sequence ID" value="HJB38021.1"/>
    <property type="molecule type" value="Genomic_DNA"/>
</dbReference>
<evidence type="ECO:0000313" key="8">
    <source>
        <dbReference type="EMBL" id="HJB38021.1"/>
    </source>
</evidence>
<keyword evidence="4 6" id="KW-0255">Endonuclease</keyword>
<keyword evidence="6" id="KW-0694">RNA-binding</keyword>